<feature type="compositionally biased region" description="Basic and acidic residues" evidence="1">
    <location>
        <begin position="113"/>
        <end position="128"/>
    </location>
</feature>
<dbReference type="Gene3D" id="3.20.20.30">
    <property type="entry name" value="Luciferase-like domain"/>
    <property type="match status" value="1"/>
</dbReference>
<name>A0ABP6N4X9_9ACTN</name>
<feature type="compositionally biased region" description="Basic and acidic residues" evidence="1">
    <location>
        <begin position="375"/>
        <end position="386"/>
    </location>
</feature>
<feature type="region of interest" description="Disordered" evidence="1">
    <location>
        <begin position="113"/>
        <end position="199"/>
    </location>
</feature>
<dbReference type="Pfam" id="PF00296">
    <property type="entry name" value="Bac_luciferase"/>
    <property type="match status" value="1"/>
</dbReference>
<protein>
    <recommendedName>
        <fullName evidence="2">Luciferase-like domain-containing protein</fullName>
    </recommendedName>
</protein>
<evidence type="ECO:0000313" key="4">
    <source>
        <dbReference type="Proteomes" id="UP001500893"/>
    </source>
</evidence>
<dbReference type="InterPro" id="IPR036661">
    <property type="entry name" value="Luciferase-like_sf"/>
</dbReference>
<dbReference type="InterPro" id="IPR011251">
    <property type="entry name" value="Luciferase-like_dom"/>
</dbReference>
<proteinExistence type="predicted"/>
<evidence type="ECO:0000259" key="2">
    <source>
        <dbReference type="Pfam" id="PF00296"/>
    </source>
</evidence>
<evidence type="ECO:0000313" key="3">
    <source>
        <dbReference type="EMBL" id="GAA3134227.1"/>
    </source>
</evidence>
<feature type="domain" description="Luciferase-like" evidence="2">
    <location>
        <begin position="20"/>
        <end position="104"/>
    </location>
</feature>
<organism evidence="3 4">
    <name type="scientific">Streptomyces rameus</name>
    <dbReference type="NCBI Taxonomy" id="68261"/>
    <lineage>
        <taxon>Bacteria</taxon>
        <taxon>Bacillati</taxon>
        <taxon>Actinomycetota</taxon>
        <taxon>Actinomycetes</taxon>
        <taxon>Kitasatosporales</taxon>
        <taxon>Streptomycetaceae</taxon>
        <taxon>Streptomyces</taxon>
    </lineage>
</organism>
<dbReference type="EMBL" id="BAAAVM010000025">
    <property type="protein sequence ID" value="GAA3134227.1"/>
    <property type="molecule type" value="Genomic_DNA"/>
</dbReference>
<dbReference type="InterPro" id="IPR012467">
    <property type="entry name" value="DUF1684"/>
</dbReference>
<dbReference type="Pfam" id="PF07920">
    <property type="entry name" value="DUF1684"/>
    <property type="match status" value="1"/>
</dbReference>
<feature type="compositionally biased region" description="Low complexity" evidence="1">
    <location>
        <begin position="183"/>
        <end position="192"/>
    </location>
</feature>
<feature type="compositionally biased region" description="Low complexity" evidence="1">
    <location>
        <begin position="138"/>
        <end position="157"/>
    </location>
</feature>
<dbReference type="SUPFAM" id="SSF51679">
    <property type="entry name" value="Bacterial luciferase-like"/>
    <property type="match status" value="1"/>
</dbReference>
<sequence length="659" mass="70235">MSPRYGGGLLHLAAALDQPGAHDAESCVELARLAEHGGLDFVTLDDSFTRPGPDALGMLCRVAPATRRIGLVPTVTTAHPEPFREQGAVATLDRVSRGRAGWRIDLSGIEGEARMPRRRRASGERSPERGAPPSAGSPGREAGEATGPAAGPETARGYGEMPDAATGRLPGRDRPHRVGPTGGAFPARGPAAVPRPPQGRPVRVVDATDEHACTVAARYADVALVRATTPVEAAGVRDRLLERAGSFGRGPGSLRVLVSLLVDLGDGERAARPGHGGGGPRPTGRGPLYRGGPVDLAELVAAWHADGVTDGFHLVPVEPRRDLERLVNGTVALLQHRGLFRTFYPGSTLREHLGLPRPVDQYAVSGATLPSRARPARESRPQRKGTDFMTTDAPDAPDAWKQWHEKRVETVSAPYGPLALTATHWIEDHPEGRLPDIPGNWVADKEGVVLTATDADGLTVAGRSFSGETRLAADTGPEAGARVALGAKRLVVLVREGVWGVRVYDPESAARRAFRGIEADSYDPRWSVPGRFTPYDGTRTVRLGNADGRERGFELAGELAFSLAGRERTLKVARQRDGSLWAVFADATSGDTSFRFRFLFPPAPDAEGRTTVDFNRAQLPPCAFADHFLCPFPAPGNTLDVPVEAGERHLSALSTAEPV</sequence>
<gene>
    <name evidence="3" type="ORF">GCM10010521_20030</name>
</gene>
<dbReference type="PANTHER" id="PTHR41913:SF1">
    <property type="entry name" value="DUF1684 DOMAIN-CONTAINING PROTEIN"/>
    <property type="match status" value="1"/>
</dbReference>
<evidence type="ECO:0000256" key="1">
    <source>
        <dbReference type="SAM" id="MobiDB-lite"/>
    </source>
</evidence>
<dbReference type="PANTHER" id="PTHR41913">
    <property type="entry name" value="DUF1684 DOMAIN-CONTAINING PROTEIN"/>
    <property type="match status" value="1"/>
</dbReference>
<reference evidence="4" key="1">
    <citation type="journal article" date="2019" name="Int. J. Syst. Evol. Microbiol.">
        <title>The Global Catalogue of Microorganisms (GCM) 10K type strain sequencing project: providing services to taxonomists for standard genome sequencing and annotation.</title>
        <authorList>
            <consortium name="The Broad Institute Genomics Platform"/>
            <consortium name="The Broad Institute Genome Sequencing Center for Infectious Disease"/>
            <person name="Wu L."/>
            <person name="Ma J."/>
        </authorList>
    </citation>
    <scope>NUCLEOTIDE SEQUENCE [LARGE SCALE GENOMIC DNA]</scope>
    <source>
        <strain evidence="4">JCM 11574</strain>
    </source>
</reference>
<keyword evidence="4" id="KW-1185">Reference proteome</keyword>
<accession>A0ABP6N4X9</accession>
<comment type="caution">
    <text evidence="3">The sequence shown here is derived from an EMBL/GenBank/DDBJ whole genome shotgun (WGS) entry which is preliminary data.</text>
</comment>
<feature type="region of interest" description="Disordered" evidence="1">
    <location>
        <begin position="368"/>
        <end position="396"/>
    </location>
</feature>
<dbReference type="Proteomes" id="UP001500893">
    <property type="component" value="Unassembled WGS sequence"/>
</dbReference>